<comment type="caution">
    <text evidence="2">The sequence shown here is derived from an EMBL/GenBank/DDBJ whole genome shotgun (WGS) entry which is preliminary data.</text>
</comment>
<dbReference type="EMBL" id="NPEZ01000010">
    <property type="protein sequence ID" value="OZT76208.1"/>
    <property type="molecule type" value="Genomic_DNA"/>
</dbReference>
<evidence type="ECO:0000256" key="1">
    <source>
        <dbReference type="SAM" id="SignalP"/>
    </source>
</evidence>
<dbReference type="Proteomes" id="UP000216682">
    <property type="component" value="Unassembled WGS sequence"/>
</dbReference>
<name>A0A265E4N0_9STAP</name>
<accession>A0A265E4N0</accession>
<proteinExistence type="predicted"/>
<evidence type="ECO:0000313" key="3">
    <source>
        <dbReference type="Proteomes" id="UP000216682"/>
    </source>
</evidence>
<feature type="signal peptide" evidence="1">
    <location>
        <begin position="1"/>
        <end position="26"/>
    </location>
</feature>
<reference evidence="2 3" key="1">
    <citation type="submission" date="2017-07" db="EMBL/GenBank/DDBJ databases">
        <title>Shotgun whole genome sequences of three halophilic bacterial isolates.</title>
        <authorList>
            <person name="Pozzo T."/>
            <person name="Higdon S.M."/>
            <person name="Quillaguaman J."/>
        </authorList>
    </citation>
    <scope>NUCLEOTIDE SEQUENCE [LARGE SCALE GENOMIC DNA]</scope>
    <source>
        <strain evidence="2 3">BU-1</strain>
    </source>
</reference>
<dbReference type="AlphaFoldDB" id="A0A265E4N0"/>
<keyword evidence="1" id="KW-0732">Signal</keyword>
<feature type="chain" id="PRO_5013170493" evidence="1">
    <location>
        <begin position="27"/>
        <end position="223"/>
    </location>
</feature>
<dbReference type="InterPro" id="IPR031032">
    <property type="entry name" value="Gpos_C8-like"/>
</dbReference>
<dbReference type="RefSeq" id="WP_094907364.1">
    <property type="nucleotide sequence ID" value="NZ_NPEZ01000010.1"/>
</dbReference>
<organism evidence="2 3">
    <name type="scientific">Salinicoccus roseus</name>
    <dbReference type="NCBI Taxonomy" id="45670"/>
    <lineage>
        <taxon>Bacteria</taxon>
        <taxon>Bacillati</taxon>
        <taxon>Bacillota</taxon>
        <taxon>Bacilli</taxon>
        <taxon>Bacillales</taxon>
        <taxon>Staphylococcaceae</taxon>
        <taxon>Salinicoccus</taxon>
    </lineage>
</organism>
<protein>
    <submittedName>
        <fullName evidence="2">Uncharacterized protein</fullName>
    </submittedName>
</protein>
<evidence type="ECO:0000313" key="2">
    <source>
        <dbReference type="EMBL" id="OZT76208.1"/>
    </source>
</evidence>
<sequence length="223" mass="24756">MKILKSFLALALVLSFTWSSVSKVKAESTIIASQQENLEELEKLVGKDVTMEVMSNSEKEYIDSKLSDISSVNNFEDQLKKEKFKKQKVENEKTSYKYSIADTNETVYMTSDVYESKDEMVVTFTQYNAYNDEISLFYAEKRSTVNSDEEPETLIEYTPQVKDKSDMVSTADFTWNGKSFACSATGVLACGQYCGVWALVNPVAGGTCTVVCGLAFAAACSMG</sequence>
<gene>
    <name evidence="2" type="ORF">CFN03_12800</name>
</gene>
<dbReference type="NCBIfam" id="TIGR04450">
    <property type="entry name" value="Gpos_C8_like"/>
    <property type="match status" value="1"/>
</dbReference>